<name>A0ABW0MTM4_9ACTN</name>
<dbReference type="Proteomes" id="UP001595956">
    <property type="component" value="Unassembled WGS sequence"/>
</dbReference>
<sequence length="347" mass="37873">MTATYRVSLAMIVRDEARCIERCLESVRELVDEMVVVDTGSTDDTVALAEAAGATVHHVTWADDFAAARNVALGHCTGDWVLVLDADEWLVSGAEVVTSLRSAEPVFTGAVEIASPTSDGTVTMIRQVRVLPSGARYTGRIHEQPDVIGEERALDVRLEHDGYLAEQLASKAGRNRRLLEMSLAEDPENPFLWFQLARAHDVARSPAAACLGFERAYQLTGPTGPTPPPWRHPFVVRFLACLVMTGRTQDAIDFAVSELEHWQGSADFQFMLGHALHQHALAHPELQPEVLPLAEDAWLTCLSLGDSSLPGATIGHGTFLAARQLVSLYESLGREPDAARLRPLTQP</sequence>
<evidence type="ECO:0000313" key="2">
    <source>
        <dbReference type="EMBL" id="MFC5491630.1"/>
    </source>
</evidence>
<dbReference type="PANTHER" id="PTHR43630:SF2">
    <property type="entry name" value="GLYCOSYLTRANSFERASE"/>
    <property type="match status" value="1"/>
</dbReference>
<dbReference type="Pfam" id="PF00535">
    <property type="entry name" value="Glycos_transf_2"/>
    <property type="match status" value="1"/>
</dbReference>
<feature type="domain" description="Glycosyltransferase 2-like" evidence="1">
    <location>
        <begin position="8"/>
        <end position="90"/>
    </location>
</feature>
<evidence type="ECO:0000313" key="3">
    <source>
        <dbReference type="Proteomes" id="UP001595956"/>
    </source>
</evidence>
<dbReference type="CDD" id="cd02511">
    <property type="entry name" value="Beta4Glucosyltransferase"/>
    <property type="match status" value="1"/>
</dbReference>
<protein>
    <submittedName>
        <fullName evidence="2">Glycosyltransferase family 2 protein</fullName>
        <ecNumber evidence="2">2.4.-.-</ecNumber>
    </submittedName>
</protein>
<keyword evidence="2" id="KW-0328">Glycosyltransferase</keyword>
<reference evidence="3" key="1">
    <citation type="journal article" date="2019" name="Int. J. Syst. Evol. Microbiol.">
        <title>The Global Catalogue of Microorganisms (GCM) 10K type strain sequencing project: providing services to taxonomists for standard genome sequencing and annotation.</title>
        <authorList>
            <consortium name="The Broad Institute Genomics Platform"/>
            <consortium name="The Broad Institute Genome Sequencing Center for Infectious Disease"/>
            <person name="Wu L."/>
            <person name="Ma J."/>
        </authorList>
    </citation>
    <scope>NUCLEOTIDE SEQUENCE [LARGE SCALE GENOMIC DNA]</scope>
    <source>
        <strain evidence="3">KACC 13778</strain>
    </source>
</reference>
<dbReference type="EMBL" id="JBHSMD010000001">
    <property type="protein sequence ID" value="MFC5491630.1"/>
    <property type="molecule type" value="Genomic_DNA"/>
</dbReference>
<dbReference type="EC" id="2.4.-.-" evidence="2"/>
<keyword evidence="2" id="KW-0808">Transferase</keyword>
<dbReference type="InterPro" id="IPR029044">
    <property type="entry name" value="Nucleotide-diphossugar_trans"/>
</dbReference>
<dbReference type="SUPFAM" id="SSF53448">
    <property type="entry name" value="Nucleotide-diphospho-sugar transferases"/>
    <property type="match status" value="1"/>
</dbReference>
<evidence type="ECO:0000259" key="1">
    <source>
        <dbReference type="Pfam" id="PF00535"/>
    </source>
</evidence>
<comment type="caution">
    <text evidence="2">The sequence shown here is derived from an EMBL/GenBank/DDBJ whole genome shotgun (WGS) entry which is preliminary data.</text>
</comment>
<organism evidence="2 3">
    <name type="scientific">Nocardioides caricicola</name>
    <dbReference type="NCBI Taxonomy" id="634770"/>
    <lineage>
        <taxon>Bacteria</taxon>
        <taxon>Bacillati</taxon>
        <taxon>Actinomycetota</taxon>
        <taxon>Actinomycetes</taxon>
        <taxon>Propionibacteriales</taxon>
        <taxon>Nocardioidaceae</taxon>
        <taxon>Nocardioides</taxon>
    </lineage>
</organism>
<dbReference type="Gene3D" id="3.90.550.10">
    <property type="entry name" value="Spore Coat Polysaccharide Biosynthesis Protein SpsA, Chain A"/>
    <property type="match status" value="1"/>
</dbReference>
<accession>A0ABW0MTM4</accession>
<gene>
    <name evidence="2" type="ORF">ACFPKY_00880</name>
</gene>
<dbReference type="GO" id="GO:0016757">
    <property type="term" value="F:glycosyltransferase activity"/>
    <property type="evidence" value="ECO:0007669"/>
    <property type="project" value="UniProtKB-KW"/>
</dbReference>
<keyword evidence="3" id="KW-1185">Reference proteome</keyword>
<dbReference type="RefSeq" id="WP_345180904.1">
    <property type="nucleotide sequence ID" value="NZ_BAABFQ010000008.1"/>
</dbReference>
<proteinExistence type="predicted"/>
<dbReference type="InterPro" id="IPR001173">
    <property type="entry name" value="Glyco_trans_2-like"/>
</dbReference>
<dbReference type="PANTHER" id="PTHR43630">
    <property type="entry name" value="POLY-BETA-1,6-N-ACETYL-D-GLUCOSAMINE SYNTHASE"/>
    <property type="match status" value="1"/>
</dbReference>